<dbReference type="EMBL" id="JANPWB010000009">
    <property type="protein sequence ID" value="KAJ1148424.1"/>
    <property type="molecule type" value="Genomic_DNA"/>
</dbReference>
<sequence length="93" mass="10289">MELCCVAWGAAELVVRKWVSGTVPGNDVTSWVDYEPHALRLFLGWCCRLLCGARSTEHWPRLPSKRAADLPEARRHVPADLAAPQISAGRPPD</sequence>
<protein>
    <submittedName>
        <fullName evidence="1">Uncharacterized protein</fullName>
    </submittedName>
</protein>
<proteinExistence type="predicted"/>
<keyword evidence="2" id="KW-1185">Reference proteome</keyword>
<reference evidence="1" key="1">
    <citation type="journal article" date="2022" name="bioRxiv">
        <title>Sequencing and chromosome-scale assembly of the giantPleurodeles waltlgenome.</title>
        <authorList>
            <person name="Brown T."/>
            <person name="Elewa A."/>
            <person name="Iarovenko S."/>
            <person name="Subramanian E."/>
            <person name="Araus A.J."/>
            <person name="Petzold A."/>
            <person name="Susuki M."/>
            <person name="Suzuki K.-i.T."/>
            <person name="Hayashi T."/>
            <person name="Toyoda A."/>
            <person name="Oliveira C."/>
            <person name="Osipova E."/>
            <person name="Leigh N.D."/>
            <person name="Simon A."/>
            <person name="Yun M.H."/>
        </authorList>
    </citation>
    <scope>NUCLEOTIDE SEQUENCE</scope>
    <source>
        <strain evidence="1">20211129_DDA</strain>
        <tissue evidence="1">Liver</tissue>
    </source>
</reference>
<evidence type="ECO:0000313" key="2">
    <source>
        <dbReference type="Proteomes" id="UP001066276"/>
    </source>
</evidence>
<dbReference type="AlphaFoldDB" id="A0AAV7R6J4"/>
<dbReference type="Proteomes" id="UP001066276">
    <property type="component" value="Chromosome 5"/>
</dbReference>
<organism evidence="1 2">
    <name type="scientific">Pleurodeles waltl</name>
    <name type="common">Iberian ribbed newt</name>
    <dbReference type="NCBI Taxonomy" id="8319"/>
    <lineage>
        <taxon>Eukaryota</taxon>
        <taxon>Metazoa</taxon>
        <taxon>Chordata</taxon>
        <taxon>Craniata</taxon>
        <taxon>Vertebrata</taxon>
        <taxon>Euteleostomi</taxon>
        <taxon>Amphibia</taxon>
        <taxon>Batrachia</taxon>
        <taxon>Caudata</taxon>
        <taxon>Salamandroidea</taxon>
        <taxon>Salamandridae</taxon>
        <taxon>Pleurodelinae</taxon>
        <taxon>Pleurodeles</taxon>
    </lineage>
</organism>
<accession>A0AAV7R6J4</accession>
<gene>
    <name evidence="1" type="ORF">NDU88_001260</name>
</gene>
<name>A0AAV7R6J4_PLEWA</name>
<evidence type="ECO:0000313" key="1">
    <source>
        <dbReference type="EMBL" id="KAJ1148424.1"/>
    </source>
</evidence>
<comment type="caution">
    <text evidence="1">The sequence shown here is derived from an EMBL/GenBank/DDBJ whole genome shotgun (WGS) entry which is preliminary data.</text>
</comment>